<dbReference type="SUPFAM" id="SSF51215">
    <property type="entry name" value="Regulatory protein AraC"/>
    <property type="match status" value="1"/>
</dbReference>
<dbReference type="InterPro" id="IPR018062">
    <property type="entry name" value="HTH_AraC-typ_CS"/>
</dbReference>
<dbReference type="Proteomes" id="UP000886743">
    <property type="component" value="Unassembled WGS sequence"/>
</dbReference>
<dbReference type="PANTHER" id="PTHR46796">
    <property type="entry name" value="HTH-TYPE TRANSCRIPTIONAL ACTIVATOR RHAS-RELATED"/>
    <property type="match status" value="1"/>
</dbReference>
<comment type="caution">
    <text evidence="6">The sequence shown here is derived from an EMBL/GenBank/DDBJ whole genome shotgun (WGS) entry which is preliminary data.</text>
</comment>
<evidence type="ECO:0000313" key="6">
    <source>
        <dbReference type="EMBL" id="HIV02813.1"/>
    </source>
</evidence>
<dbReference type="GO" id="GO:0003700">
    <property type="term" value="F:DNA-binding transcription factor activity"/>
    <property type="evidence" value="ECO:0007669"/>
    <property type="project" value="InterPro"/>
</dbReference>
<evidence type="ECO:0000313" key="7">
    <source>
        <dbReference type="Proteomes" id="UP000886743"/>
    </source>
</evidence>
<accession>A0A9D1SZK5</accession>
<dbReference type="InterPro" id="IPR037923">
    <property type="entry name" value="HTH-like"/>
</dbReference>
<evidence type="ECO:0000259" key="5">
    <source>
        <dbReference type="PROSITE" id="PS01124"/>
    </source>
</evidence>
<reference evidence="6" key="1">
    <citation type="submission" date="2020-10" db="EMBL/GenBank/DDBJ databases">
        <authorList>
            <person name="Gilroy R."/>
        </authorList>
    </citation>
    <scope>NUCLEOTIDE SEQUENCE</scope>
    <source>
        <strain evidence="6">4920</strain>
    </source>
</reference>
<keyword evidence="1" id="KW-0805">Transcription regulation</keyword>
<gene>
    <name evidence="6" type="ORF">IAC74_04505</name>
</gene>
<dbReference type="GO" id="GO:0043565">
    <property type="term" value="F:sequence-specific DNA binding"/>
    <property type="evidence" value="ECO:0007669"/>
    <property type="project" value="InterPro"/>
</dbReference>
<feature type="domain" description="HTH araC/xylS-type" evidence="5">
    <location>
        <begin position="159"/>
        <end position="257"/>
    </location>
</feature>
<dbReference type="PROSITE" id="PS00041">
    <property type="entry name" value="HTH_ARAC_FAMILY_1"/>
    <property type="match status" value="1"/>
</dbReference>
<evidence type="ECO:0000256" key="4">
    <source>
        <dbReference type="ARBA" id="ARBA00023163"/>
    </source>
</evidence>
<proteinExistence type="predicted"/>
<dbReference type="PRINTS" id="PR00032">
    <property type="entry name" value="HTHARAC"/>
</dbReference>
<sequence>MEVTRIRHAWPEKKGFSLERPDGAGEFILLHFWQPMSVLVEGVLTETKPNALIIYAPDTPQKFYNQKQDIVHDWIHITGDVAETLARYGLRPDTVYYPANPSYITPIIREMETEFFARNAYYTDLLDLKLRELFARTARRLEQEYTEPAVDAAVAENLKALRQEAFAALDRPVRVAELARRVGLSESRFYVLYKALFGVPPATDLIYARVERAKNLLARNACSVGEAARQAGYTNEYHFIRQFKSVTGMTPGKYRASCLRQRR</sequence>
<evidence type="ECO:0000256" key="2">
    <source>
        <dbReference type="ARBA" id="ARBA00023125"/>
    </source>
</evidence>
<dbReference type="PROSITE" id="PS01124">
    <property type="entry name" value="HTH_ARAC_FAMILY_2"/>
    <property type="match status" value="1"/>
</dbReference>
<keyword evidence="3" id="KW-0010">Activator</keyword>
<dbReference type="Pfam" id="PF12833">
    <property type="entry name" value="HTH_18"/>
    <property type="match status" value="1"/>
</dbReference>
<dbReference type="InterPro" id="IPR020449">
    <property type="entry name" value="Tscrpt_reg_AraC-type_HTH"/>
</dbReference>
<keyword evidence="2" id="KW-0238">DNA-binding</keyword>
<dbReference type="EMBL" id="DVOF01000130">
    <property type="protein sequence ID" value="HIV02813.1"/>
    <property type="molecule type" value="Genomic_DNA"/>
</dbReference>
<reference evidence="6" key="2">
    <citation type="journal article" date="2021" name="PeerJ">
        <title>Extensive microbial diversity within the chicken gut microbiome revealed by metagenomics and culture.</title>
        <authorList>
            <person name="Gilroy R."/>
            <person name="Ravi A."/>
            <person name="Getino M."/>
            <person name="Pursley I."/>
            <person name="Horton D.L."/>
            <person name="Alikhan N.F."/>
            <person name="Baker D."/>
            <person name="Gharbi K."/>
            <person name="Hall N."/>
            <person name="Watson M."/>
            <person name="Adriaenssens E.M."/>
            <person name="Foster-Nyarko E."/>
            <person name="Jarju S."/>
            <person name="Secka A."/>
            <person name="Antonio M."/>
            <person name="Oren A."/>
            <person name="Chaudhuri R.R."/>
            <person name="La Ragione R."/>
            <person name="Hildebrand F."/>
            <person name="Pallen M.J."/>
        </authorList>
    </citation>
    <scope>NUCLEOTIDE SEQUENCE</scope>
    <source>
        <strain evidence="6">4920</strain>
    </source>
</reference>
<name>A0A9D1SZK5_9FIRM</name>
<dbReference type="SUPFAM" id="SSF46689">
    <property type="entry name" value="Homeodomain-like"/>
    <property type="match status" value="1"/>
</dbReference>
<dbReference type="InterPro" id="IPR009057">
    <property type="entry name" value="Homeodomain-like_sf"/>
</dbReference>
<evidence type="ECO:0000256" key="3">
    <source>
        <dbReference type="ARBA" id="ARBA00023159"/>
    </source>
</evidence>
<evidence type="ECO:0000256" key="1">
    <source>
        <dbReference type="ARBA" id="ARBA00023015"/>
    </source>
</evidence>
<protein>
    <submittedName>
        <fullName evidence="6">Helix-turn-helix transcriptional regulator</fullName>
    </submittedName>
</protein>
<dbReference type="PANTHER" id="PTHR46796:SF12">
    <property type="entry name" value="HTH-TYPE DNA-BINDING TRANSCRIPTIONAL ACTIVATOR EUTR"/>
    <property type="match status" value="1"/>
</dbReference>
<dbReference type="InterPro" id="IPR018060">
    <property type="entry name" value="HTH_AraC"/>
</dbReference>
<keyword evidence="4" id="KW-0804">Transcription</keyword>
<dbReference type="Gene3D" id="1.10.10.60">
    <property type="entry name" value="Homeodomain-like"/>
    <property type="match status" value="2"/>
</dbReference>
<dbReference type="AlphaFoldDB" id="A0A9D1SZK5"/>
<dbReference type="InterPro" id="IPR050204">
    <property type="entry name" value="AraC_XylS_family_regulators"/>
</dbReference>
<organism evidence="6 7">
    <name type="scientific">Candidatus Aphodoplasma excrementigallinarum</name>
    <dbReference type="NCBI Taxonomy" id="2840673"/>
    <lineage>
        <taxon>Bacteria</taxon>
        <taxon>Bacillati</taxon>
        <taxon>Bacillota</taxon>
        <taxon>Clostridia</taxon>
        <taxon>Eubacteriales</taxon>
        <taxon>Candidatus Aphodoplasma</taxon>
    </lineage>
</organism>
<dbReference type="SMART" id="SM00342">
    <property type="entry name" value="HTH_ARAC"/>
    <property type="match status" value="1"/>
</dbReference>